<keyword evidence="3" id="KW-1185">Reference proteome</keyword>
<dbReference type="OrthoDB" id="3987668at2759"/>
<name>A0A448YJ23_BRENA</name>
<evidence type="ECO:0000313" key="3">
    <source>
        <dbReference type="Proteomes" id="UP000290900"/>
    </source>
</evidence>
<evidence type="ECO:0000256" key="1">
    <source>
        <dbReference type="SAM" id="MobiDB-lite"/>
    </source>
</evidence>
<reference evidence="2 3" key="1">
    <citation type="submission" date="2018-12" db="EMBL/GenBank/DDBJ databases">
        <authorList>
            <person name="Tiukova I."/>
            <person name="Dainat J."/>
        </authorList>
    </citation>
    <scope>NUCLEOTIDE SEQUENCE [LARGE SCALE GENOMIC DNA]</scope>
</reference>
<protein>
    <submittedName>
        <fullName evidence="2">DEKNAAC101788</fullName>
    </submittedName>
</protein>
<dbReference type="InParanoid" id="A0A448YJ23"/>
<dbReference type="AlphaFoldDB" id="A0A448YJ23"/>
<proteinExistence type="predicted"/>
<dbReference type="Proteomes" id="UP000290900">
    <property type="component" value="Unassembled WGS sequence"/>
</dbReference>
<organism evidence="2 3">
    <name type="scientific">Brettanomyces naardenensis</name>
    <name type="common">Yeast</name>
    <dbReference type="NCBI Taxonomy" id="13370"/>
    <lineage>
        <taxon>Eukaryota</taxon>
        <taxon>Fungi</taxon>
        <taxon>Dikarya</taxon>
        <taxon>Ascomycota</taxon>
        <taxon>Saccharomycotina</taxon>
        <taxon>Pichiomycetes</taxon>
        <taxon>Pichiales</taxon>
        <taxon>Pichiaceae</taxon>
        <taxon>Brettanomyces</taxon>
    </lineage>
</organism>
<gene>
    <name evidence="2" type="ORF">BRENAR_LOCUS1664</name>
</gene>
<sequence length="491" mass="56765">MRPTIDPSVKPEYYCQLYHSKWQKVHMMILQHRSMSDLIGHLQCSLTLSFPYIDYPQYEVLNLILTATTTTSFGLSDDEITTTFPGMSDIRTLSGRAADYLQSLIDLLSHAENWIDGDEDSLSSKTFAIELESLWNLLYRLFGFLSLNKARPGRRNASDRGRRIPSSSSENHITELDDADDDGLNILKYVRFISEEEWLSRTELFGNTNFDRLGRDPWDYFLWGFKCSIQGLTQGDEISRLTWAVWKNVLYLVLRFYNLEWQRFNRNDDEFTLTMLRNSNSLFFANILVLGRSDLDAGLHELAKLALVHSIDSLERIRPIMEGDLILRDSSEYVPELLDPEEDESQLGIESIPLRRELLLLGYRYITLLDQDIQVKYKRRYVQAASTCLLKVGDCDLRHFFAIGKETSSPDRIFMTRIAYRIIDDLTGINRSKFKGQEDTVEAIFEAEIEDDSRVPILLSFLAQNDSNFASSNYVRRLASKIEEPILGNIE</sequence>
<feature type="region of interest" description="Disordered" evidence="1">
    <location>
        <begin position="151"/>
        <end position="176"/>
    </location>
</feature>
<dbReference type="EMBL" id="CAACVR010000008">
    <property type="protein sequence ID" value="VEU20929.1"/>
    <property type="molecule type" value="Genomic_DNA"/>
</dbReference>
<evidence type="ECO:0000313" key="2">
    <source>
        <dbReference type="EMBL" id="VEU20929.1"/>
    </source>
</evidence>
<accession>A0A448YJ23</accession>